<dbReference type="Proteomes" id="UP001140949">
    <property type="component" value="Unassembled WGS sequence"/>
</dbReference>
<feature type="compositionally biased region" description="Polar residues" evidence="6">
    <location>
        <begin position="1302"/>
        <end position="1313"/>
    </location>
</feature>
<dbReference type="InterPro" id="IPR006594">
    <property type="entry name" value="LisH"/>
</dbReference>
<dbReference type="SMART" id="SM00667">
    <property type="entry name" value="LisH"/>
    <property type="match status" value="1"/>
</dbReference>
<feature type="region of interest" description="Disordered" evidence="6">
    <location>
        <begin position="1302"/>
        <end position="1325"/>
    </location>
</feature>
<evidence type="ECO:0000256" key="5">
    <source>
        <dbReference type="ARBA" id="ARBA00023242"/>
    </source>
</evidence>
<dbReference type="EMBL" id="JANAVB010012008">
    <property type="protein sequence ID" value="KAJ6836490.1"/>
    <property type="molecule type" value="Genomic_DNA"/>
</dbReference>
<feature type="region of interest" description="Disordered" evidence="6">
    <location>
        <begin position="243"/>
        <end position="314"/>
    </location>
</feature>
<name>A0AAX6H644_IRIPA</name>
<keyword evidence="8" id="KW-1185">Reference proteome</keyword>
<accession>A0AAX6H644</accession>
<feature type="compositionally biased region" description="Basic and acidic residues" evidence="6">
    <location>
        <begin position="412"/>
        <end position="429"/>
    </location>
</feature>
<dbReference type="PANTHER" id="PTHR13129:SF4">
    <property type="entry name" value="DDB1- AND CUL4-ASSOCIATED FACTOR 1"/>
    <property type="match status" value="1"/>
</dbReference>
<feature type="region of interest" description="Disordered" evidence="6">
    <location>
        <begin position="1842"/>
        <end position="1962"/>
    </location>
</feature>
<feature type="compositionally biased region" description="Acidic residues" evidence="6">
    <location>
        <begin position="1938"/>
        <end position="1962"/>
    </location>
</feature>
<evidence type="ECO:0000256" key="2">
    <source>
        <dbReference type="ARBA" id="ARBA00004906"/>
    </source>
</evidence>
<evidence type="ECO:0000256" key="6">
    <source>
        <dbReference type="SAM" id="MobiDB-lite"/>
    </source>
</evidence>
<dbReference type="GO" id="GO:0080008">
    <property type="term" value="C:Cul4-RING E3 ubiquitin ligase complex"/>
    <property type="evidence" value="ECO:0007669"/>
    <property type="project" value="TreeGrafter"/>
</dbReference>
<comment type="similarity">
    <text evidence="3">Belongs to the VPRBP/DCAF1 family.</text>
</comment>
<dbReference type="GO" id="GO:0016567">
    <property type="term" value="P:protein ubiquitination"/>
    <property type="evidence" value="ECO:0007669"/>
    <property type="project" value="InterPro"/>
</dbReference>
<organism evidence="7 8">
    <name type="scientific">Iris pallida</name>
    <name type="common">Sweet iris</name>
    <dbReference type="NCBI Taxonomy" id="29817"/>
    <lineage>
        <taxon>Eukaryota</taxon>
        <taxon>Viridiplantae</taxon>
        <taxon>Streptophyta</taxon>
        <taxon>Embryophyta</taxon>
        <taxon>Tracheophyta</taxon>
        <taxon>Spermatophyta</taxon>
        <taxon>Magnoliopsida</taxon>
        <taxon>Liliopsida</taxon>
        <taxon>Asparagales</taxon>
        <taxon>Iridaceae</taxon>
        <taxon>Iridoideae</taxon>
        <taxon>Irideae</taxon>
        <taxon>Iris</taxon>
    </lineage>
</organism>
<proteinExistence type="inferred from homology"/>
<reference evidence="7" key="2">
    <citation type="submission" date="2023-04" db="EMBL/GenBank/DDBJ databases">
        <authorList>
            <person name="Bruccoleri R.E."/>
            <person name="Oakeley E.J."/>
            <person name="Faust A.-M."/>
            <person name="Dessus-Babus S."/>
            <person name="Altorfer M."/>
            <person name="Burckhardt D."/>
            <person name="Oertli M."/>
            <person name="Naumann U."/>
            <person name="Petersen F."/>
            <person name="Wong J."/>
        </authorList>
    </citation>
    <scope>NUCLEOTIDE SEQUENCE</scope>
    <source>
        <strain evidence="7">GSM-AAB239-AS_SAM_17_03QT</strain>
        <tissue evidence="7">Leaf</tissue>
    </source>
</reference>
<evidence type="ECO:0000256" key="3">
    <source>
        <dbReference type="ARBA" id="ARBA00008845"/>
    </source>
</evidence>
<feature type="region of interest" description="Disordered" evidence="6">
    <location>
        <begin position="971"/>
        <end position="1005"/>
    </location>
</feature>
<sequence>MESGANSEAAAAAAGGEGGGSEEARAASAAEESLVERAKHLIARISAAQAKPNPKHLHALASMLEDQESRYVQESGVSSVNNNRASHTIGKLGSLVRDNDEFYELISSKFLSESRYSVAVRSASARVLLSCSSTSTFPHIFDDTVLDNIKTWVMEDTIKDSGNDCDWKREFGVNKPTDSEMLKTYACGLLAVSLAGGTQVVEDILTSGLSAKLMRYLRTRILGESNANQKDACFLVDNKHATPASSMRSREESRGRSRQVLDSSRLDGLRPVNEGLLGDQSAEKDCERDGSVRQAREGECWGDGGDKSEIADSAPNGVDMYEMVEENADLNPDGLHKKDLVDGRVKYGERHAAGKSSLDEDAEENLRDDSSRRRVNRSSRTRGKGRNNDIPLENERNLTSPPGLRLGGTNRGSRDRNQLKNDETGKFMDTKNLGDSTIVEDNDERFKECTIGSKDISEVVKEATCAAESEARAANAPAEAIKAAGDAAAELVKSAAFEALKSTNDEEAAVLAASRAASTVVDAAMATETSRNSIKINANLVDSKPVEFEIEEKQEEFFILDDEPLSRLREQYCIQCLEILGEYVEALGPVLHEKGVDVCLALLQRSLKDEGATDQLALLPEVLKLICALAAHRKFAAVFVDRGGVQKLLSVRRVLQTFFGLSSCLFTIGSLQGIMERVCALPSHIVYQVVELALQLLECPQDQARKNAAIFFSGAFVFRAILDSFDAQEGLQKMLNLLHGAASVRSGGNSGALGIHNGTLRNDRSPAEVLTASEKQIAYHTCVALRQYFRAHLLLLVDSLRPNKSNRSIARSTSSARAAYKPLDISNEAMDAVLHQIQRDRKLGAAFVRARWPVVDKFLASNGHITMLELCQAPPVERYLHDLAQYALGVLHIVTFVYYSRKKIVNATLSNDRVGMAVILDAANCSGYVDPEVIHPALNVLVNLVCPPPSISNKPTVPSQGQQSSLSLYSNATENKDRQSERNVSDRTVPLTIQNETREHNGDANLVERAAPVTPFSGSNTQATTPAPSSGVVGDRRISLGPGAGCAGLAAQLEQEYHQAREAVRANNGIKVLLHLLHPRMITPPSSLDCLRALACRVLLGLARDETIAHILTKLQVGKKLSELIRDSGTQISGAEQGRWQSELAQVAIELIAVVTNAGRDSTLAATDAAAPTLRRIERAAIAAATPITYHSRELLLLILEHLQTSGLVATAALLQKEADLTPLAPLVAPQPPLHQTSVQETSSVQLQWPSSRIATGFLSDITKTAQRDDDVGTKSEATYTSSRKKPLVFASNLLPAKSQLQLPSSVNNTGSALKSPAAPNDRSEISSPFCIKSNADMEAPSRTPLLLPLKRKLIELKDPCSLPAKRLATAEPVPESPVFQTPNTGRRSFLPVDSTAMNPAAATTTRDPFGRATSSNTLVYNSDDLQFQTPGVQLTHTQHGYSADQQTANAERMTLDSLVVQYLKHQHRQCPAPITTLPPLSLLHPHVCPEPSRSLNAPANVTARVSTREFRKQYGGIHAHRRDRQFVYSRFRPCRICRDDTALLTSISFLGDTFHVATGSHAGELKIFDLNNGNVLESHACHQTPISLVQSAFSAGSQMILSSASYDVKLWDGSSISGGPLHSFDGCKAARFSQSGTMFAALSTEPSRREVLLYDMQTYNVELRLSESSNGSSGPVRGHGQSLIHFSPIDTMLLWNGILWDRRSSGPIHRFDQFTDYGGGGFHPAGNEVILNSEVWDLRKFKLLRSVPSLDQTVITFNGGGDVIYAILRRNLEDITSAVNTRRARHPLFPAFRTIDAVNYSDIATVPVGRCVLDFAADPTDSYVGVVAMDDNEEMFSSARLYEVGRRRPTDDDSDPDDGPDTDDDEDDEDNDESEADGDPILGGNLDGDSDSDMSNDDDEDDVDDLDSGDDLDEDADFNIDDVDFDGGQDIFGIVAEGEDGDDDDSEVVESYSSEDEGDFR</sequence>
<feature type="region of interest" description="Disordered" evidence="6">
    <location>
        <begin position="350"/>
        <end position="435"/>
    </location>
</feature>
<feature type="compositionally biased region" description="Low complexity" evidence="6">
    <location>
        <begin position="1"/>
        <end position="14"/>
    </location>
</feature>
<evidence type="ECO:0000313" key="8">
    <source>
        <dbReference type="Proteomes" id="UP001140949"/>
    </source>
</evidence>
<dbReference type="InterPro" id="IPR015943">
    <property type="entry name" value="WD40/YVTN_repeat-like_dom_sf"/>
</dbReference>
<dbReference type="InterPro" id="IPR001680">
    <property type="entry name" value="WD40_rpt"/>
</dbReference>
<evidence type="ECO:0000313" key="7">
    <source>
        <dbReference type="EMBL" id="KAJ6836490.1"/>
    </source>
</evidence>
<protein>
    <submittedName>
        <fullName evidence="7">DDB1- and CUL4-associated factor-like protein 1</fullName>
    </submittedName>
</protein>
<evidence type="ECO:0000256" key="1">
    <source>
        <dbReference type="ARBA" id="ARBA00004123"/>
    </source>
</evidence>
<dbReference type="PANTHER" id="PTHR13129">
    <property type="entry name" value="VPRBP PROTEIN-RELATED"/>
    <property type="match status" value="1"/>
</dbReference>
<dbReference type="SMART" id="SM00320">
    <property type="entry name" value="WD40"/>
    <property type="match status" value="3"/>
</dbReference>
<feature type="compositionally biased region" description="Basic residues" evidence="6">
    <location>
        <begin position="373"/>
        <end position="385"/>
    </location>
</feature>
<comment type="pathway">
    <text evidence="2">Protein modification; protein ubiquitination.</text>
</comment>
<dbReference type="InterPro" id="IPR036322">
    <property type="entry name" value="WD40_repeat_dom_sf"/>
</dbReference>
<comment type="subcellular location">
    <subcellularLocation>
        <location evidence="1">Nucleus</location>
    </subcellularLocation>
</comment>
<feature type="region of interest" description="Disordered" evidence="6">
    <location>
        <begin position="1"/>
        <end position="30"/>
    </location>
</feature>
<gene>
    <name evidence="7" type="ORF">M6B38_327410</name>
</gene>
<keyword evidence="5" id="KW-0539">Nucleus</keyword>
<feature type="compositionally biased region" description="Basic and acidic residues" evidence="6">
    <location>
        <begin position="974"/>
        <end position="985"/>
    </location>
</feature>
<dbReference type="PROSITE" id="PS50896">
    <property type="entry name" value="LISH"/>
    <property type="match status" value="1"/>
</dbReference>
<dbReference type="Gene3D" id="2.130.10.10">
    <property type="entry name" value="YVTN repeat-like/Quinoprotein amine dehydrogenase"/>
    <property type="match status" value="1"/>
</dbReference>
<dbReference type="FunFam" id="2.130.10.10:FF:000366">
    <property type="entry name" value="DDB1-and CUL4-associated factor homolog 1"/>
    <property type="match status" value="1"/>
</dbReference>
<feature type="compositionally biased region" description="Basic and acidic residues" evidence="6">
    <location>
        <begin position="281"/>
        <end position="310"/>
    </location>
</feature>
<dbReference type="InterPro" id="IPR033270">
    <property type="entry name" value="VPRBP/DCAF1"/>
</dbReference>
<feature type="compositionally biased region" description="Acidic residues" evidence="6">
    <location>
        <begin position="1853"/>
        <end position="1879"/>
    </location>
</feature>
<reference evidence="7" key="1">
    <citation type="journal article" date="2023" name="GigaByte">
        <title>Genome assembly of the bearded iris, Iris pallida Lam.</title>
        <authorList>
            <person name="Bruccoleri R.E."/>
            <person name="Oakeley E.J."/>
            <person name="Faust A.M.E."/>
            <person name="Altorfer M."/>
            <person name="Dessus-Babus S."/>
            <person name="Burckhardt D."/>
            <person name="Oertli M."/>
            <person name="Naumann U."/>
            <person name="Petersen F."/>
            <person name="Wong J."/>
        </authorList>
    </citation>
    <scope>NUCLEOTIDE SEQUENCE</scope>
    <source>
        <strain evidence="7">GSM-AAB239-AS_SAM_17_03QT</strain>
    </source>
</reference>
<comment type="caution">
    <text evidence="7">The sequence shown here is derived from an EMBL/GenBank/DDBJ whole genome shotgun (WGS) entry which is preliminary data.</text>
</comment>
<dbReference type="SUPFAM" id="SSF50978">
    <property type="entry name" value="WD40 repeat-like"/>
    <property type="match status" value="1"/>
</dbReference>
<keyword evidence="4" id="KW-0833">Ubl conjugation pathway</keyword>
<feature type="compositionally biased region" description="Acidic residues" evidence="6">
    <location>
        <begin position="1889"/>
        <end position="1928"/>
    </location>
</feature>
<dbReference type="GO" id="GO:0005634">
    <property type="term" value="C:nucleus"/>
    <property type="evidence" value="ECO:0007669"/>
    <property type="project" value="UniProtKB-SubCell"/>
</dbReference>
<evidence type="ECO:0000256" key="4">
    <source>
        <dbReference type="ARBA" id="ARBA00022786"/>
    </source>
</evidence>